<name>A0A0F9QN14_9ZZZZ</name>
<gene>
    <name evidence="3" type="ORF">LCGC14_0699260</name>
</gene>
<organism evidence="3">
    <name type="scientific">marine sediment metagenome</name>
    <dbReference type="NCBI Taxonomy" id="412755"/>
    <lineage>
        <taxon>unclassified sequences</taxon>
        <taxon>metagenomes</taxon>
        <taxon>ecological metagenomes</taxon>
    </lineage>
</organism>
<keyword evidence="1" id="KW-0732">Signal</keyword>
<accession>A0A0F9QN14</accession>
<protein>
    <recommendedName>
        <fullName evidence="2">SbsA Ig-like domain-containing protein</fullName>
    </recommendedName>
</protein>
<dbReference type="InterPro" id="IPR032812">
    <property type="entry name" value="SbsA_Ig"/>
</dbReference>
<evidence type="ECO:0000259" key="2">
    <source>
        <dbReference type="Pfam" id="PF13205"/>
    </source>
</evidence>
<comment type="caution">
    <text evidence="3">The sequence shown here is derived from an EMBL/GenBank/DDBJ whole genome shotgun (WGS) entry which is preliminary data.</text>
</comment>
<evidence type="ECO:0000313" key="3">
    <source>
        <dbReference type="EMBL" id="KKN43834.1"/>
    </source>
</evidence>
<sequence>MRTKGKWLLYPVLSLLLIFGLAGPLFAQEGPPPVPHPFYGTLTIGGSQAPAGRVVTAEVAGVERGSITTTVEGQYGSSSPLGPWLVVQGDIEEGAIIDFYVDGVEANEKANFASGTLPPTELNLTVTDTTAPTVASTSPVDGAIDVPVTATVSATFSKAMEGTTITAASFTLSDGGAVSGAVSYDAGTFTATFTPAADLDHSTAYTAVITIAVTDLAGNPLGAQYSWGFTTAAVTFDPLSYDTSGDGVIDKSEAITAVADIGTLITRDEALEVLNLYFG</sequence>
<proteinExistence type="predicted"/>
<dbReference type="Gene3D" id="2.60.40.1220">
    <property type="match status" value="1"/>
</dbReference>
<evidence type="ECO:0000256" key="1">
    <source>
        <dbReference type="ARBA" id="ARBA00022729"/>
    </source>
</evidence>
<dbReference type="AlphaFoldDB" id="A0A0F9QN14"/>
<feature type="domain" description="SbsA Ig-like" evidence="2">
    <location>
        <begin position="128"/>
        <end position="231"/>
    </location>
</feature>
<dbReference type="Pfam" id="PF13205">
    <property type="entry name" value="Big_5"/>
    <property type="match status" value="1"/>
</dbReference>
<dbReference type="EMBL" id="LAZR01001485">
    <property type="protein sequence ID" value="KKN43834.1"/>
    <property type="molecule type" value="Genomic_DNA"/>
</dbReference>
<reference evidence="3" key="1">
    <citation type="journal article" date="2015" name="Nature">
        <title>Complex archaea that bridge the gap between prokaryotes and eukaryotes.</title>
        <authorList>
            <person name="Spang A."/>
            <person name="Saw J.H."/>
            <person name="Jorgensen S.L."/>
            <person name="Zaremba-Niedzwiedzka K."/>
            <person name="Martijn J."/>
            <person name="Lind A.E."/>
            <person name="van Eijk R."/>
            <person name="Schleper C."/>
            <person name="Guy L."/>
            <person name="Ettema T.J."/>
        </authorList>
    </citation>
    <scope>NUCLEOTIDE SEQUENCE</scope>
</reference>
<dbReference type="InterPro" id="IPR014755">
    <property type="entry name" value="Cu-Rt/internalin_Ig-like"/>
</dbReference>